<dbReference type="FunFam" id="1.10.510.10:FF:000053">
    <property type="entry name" value="Epithelial discoidin domain-containing receptor 1"/>
    <property type="match status" value="1"/>
</dbReference>
<reference evidence="17 18" key="1">
    <citation type="journal article" date="2024" name="bioRxiv">
        <title>A reference genome for Trichogramma kaykai: A tiny desert-dwelling parasitoid wasp with competing sex-ratio distorters.</title>
        <authorList>
            <person name="Culotta J."/>
            <person name="Lindsey A.R."/>
        </authorList>
    </citation>
    <scope>NUCLEOTIDE SEQUENCE [LARGE SCALE GENOMIC DNA]</scope>
    <source>
        <strain evidence="17 18">KSX58</strain>
    </source>
</reference>
<dbReference type="Pfam" id="PF07714">
    <property type="entry name" value="PK_Tyr_Ser-Thr"/>
    <property type="match status" value="1"/>
</dbReference>
<keyword evidence="3 14" id="KW-0812">Transmembrane</keyword>
<feature type="domain" description="F5/8 type C" evidence="16">
    <location>
        <begin position="39"/>
        <end position="194"/>
    </location>
</feature>
<keyword evidence="10" id="KW-0675">Receptor</keyword>
<dbReference type="Gene3D" id="2.60.120.260">
    <property type="entry name" value="Galactose-binding domain-like"/>
    <property type="match status" value="1"/>
</dbReference>
<evidence type="ECO:0000313" key="18">
    <source>
        <dbReference type="Proteomes" id="UP001627154"/>
    </source>
</evidence>
<keyword evidence="2" id="KW-1003">Cell membrane</keyword>
<name>A0ABD2WJD2_9HYME</name>
<comment type="subcellular location">
    <subcellularLocation>
        <location evidence="1">Cell membrane</location>
        <topology evidence="1">Single-pass type I membrane protein</topology>
    </subcellularLocation>
</comment>
<dbReference type="PROSITE" id="PS50011">
    <property type="entry name" value="PROTEIN_KINASE_DOM"/>
    <property type="match status" value="1"/>
</dbReference>
<evidence type="ECO:0000256" key="9">
    <source>
        <dbReference type="ARBA" id="ARBA00023157"/>
    </source>
</evidence>
<evidence type="ECO:0008006" key="19">
    <source>
        <dbReference type="Google" id="ProtNLM"/>
    </source>
</evidence>
<protein>
    <recommendedName>
        <fullName evidence="19">Discoidin domain-containing receptor 2</fullName>
    </recommendedName>
</protein>
<evidence type="ECO:0000256" key="8">
    <source>
        <dbReference type="ARBA" id="ARBA00023136"/>
    </source>
</evidence>
<dbReference type="EMBL" id="JBJJXI010000100">
    <property type="protein sequence ID" value="KAL3393217.1"/>
    <property type="molecule type" value="Genomic_DNA"/>
</dbReference>
<comment type="similarity">
    <text evidence="12">Belongs to the protein kinase superfamily. Tyr protein kinase family. Insulin receptor subfamily.</text>
</comment>
<evidence type="ECO:0000256" key="14">
    <source>
        <dbReference type="SAM" id="Phobius"/>
    </source>
</evidence>
<feature type="compositionally biased region" description="Pro residues" evidence="13">
    <location>
        <begin position="604"/>
        <end position="622"/>
    </location>
</feature>
<feature type="region of interest" description="Disordered" evidence="13">
    <location>
        <begin position="573"/>
        <end position="650"/>
    </location>
</feature>
<dbReference type="InterPro" id="IPR008979">
    <property type="entry name" value="Galactose-bd-like_sf"/>
</dbReference>
<dbReference type="InterPro" id="IPR000719">
    <property type="entry name" value="Prot_kinase_dom"/>
</dbReference>
<evidence type="ECO:0000259" key="15">
    <source>
        <dbReference type="PROSITE" id="PS50011"/>
    </source>
</evidence>
<accession>A0ABD2WJD2</accession>
<dbReference type="PRINTS" id="PR00109">
    <property type="entry name" value="TYRKINASE"/>
</dbReference>
<dbReference type="InterPro" id="IPR020635">
    <property type="entry name" value="Tyr_kinase_cat_dom"/>
</dbReference>
<evidence type="ECO:0000256" key="7">
    <source>
        <dbReference type="ARBA" id="ARBA00022989"/>
    </source>
</evidence>
<evidence type="ECO:0000256" key="11">
    <source>
        <dbReference type="ARBA" id="ARBA00023180"/>
    </source>
</evidence>
<evidence type="ECO:0000256" key="6">
    <source>
        <dbReference type="ARBA" id="ARBA00022840"/>
    </source>
</evidence>
<sequence length="995" mass="111906">MAVNMPGLGAYQRRRLREILLVLLLSVPTGLNGINLGQCTRALGMESGEILDEDITASSFYDPSLGPKHARLRKEKGGGAWCPKNMITNEPKEYLEVNLREPRALTATRTQGRYGGGHGVEYTEEYFIEYWRQGFDEWRRWKNRLGVDLLVGNDNPQTEKEQIFDPPLVASKVRFIPYTSHIRIVCMRVELYGCPWSDGLVAYSMPQGVRRGYELDLTDRTYDGAEEAEYLTGGLGQLVDGQKGPDNFRLDMYGNGKGYEWVGWRNDTPNTLGRPVEIIFEFDYVRNFTAMHLHTNNFFTKDVQVFSHAKVYFGSGAGQFESEPVHFSYMPDVVLEQARDVTVKLHSRAGRFVKLQLYFAARWILLSEIVFESVISEWNNNTITEEMKAKNATKSTAATTTSTMTSPASASTTAVPFQHNEGPLQRDEVKATLNKDETGDTAFPDQSKEPESKQLIGLVIGILTTVIVMLLAAITFIFYRNRRLKAALSPQTFYDHQGDLKVSVDGRLDKGPICPPLPMQYQPGTYSTTTMTQPQLHKTAASDYVAINATGVPEEHPTMPLLLNTTINLGRPIPPVQDYPSNAPPIPPPPEKYYASSDICKSPALPPLPSSPNPPSYTPPPPHSRKASSSLNSYSPEDMLTEDEDENEQQQHLVVAAAAATASSKQATAAAVASDCIVFDFPREKLNIVESLGAGFFGDVHVCSADKFPGYDQVFHNTCSDLVVVKSLKPGSAEALRLEFRHEAKRLARLNDRNVARLLGASLDDDPMCIVLENTEHGDLNQYLQSHVAETTTLQTAKTLSFGTLIYMATQIASGMKYLEEMDFVHRDLATRNCLVSSGYLVKISDLGSGRSAYSADYFKLEDGPPLPIRWMAWESMLLGNYTSKSDVWAFAVTFWEILTFAREQPFEELPDHRIVENATYFYQEDEKRFILPLPKNCPKEMYDLMRECWKRNESARPNFREIHLFLQRKNLGYRPVKHQQQQQLQQKRNSGSDT</sequence>
<evidence type="ECO:0000256" key="4">
    <source>
        <dbReference type="ARBA" id="ARBA00022729"/>
    </source>
</evidence>
<comment type="caution">
    <text evidence="17">The sequence shown here is derived from an EMBL/GenBank/DDBJ whole genome shotgun (WGS) entry which is preliminary data.</text>
</comment>
<keyword evidence="18" id="KW-1185">Reference proteome</keyword>
<dbReference type="SUPFAM" id="SSF49785">
    <property type="entry name" value="Galactose-binding domain-like"/>
    <property type="match status" value="1"/>
</dbReference>
<dbReference type="Gene3D" id="1.10.510.10">
    <property type="entry name" value="Transferase(Phosphotransferase) domain 1"/>
    <property type="match status" value="1"/>
</dbReference>
<evidence type="ECO:0000256" key="1">
    <source>
        <dbReference type="ARBA" id="ARBA00004251"/>
    </source>
</evidence>
<dbReference type="InterPro" id="IPR048525">
    <property type="entry name" value="DDR1-2_DS-like"/>
</dbReference>
<dbReference type="PROSITE" id="PS01286">
    <property type="entry name" value="FA58C_2"/>
    <property type="match status" value="1"/>
</dbReference>
<keyword evidence="9" id="KW-1015">Disulfide bond</keyword>
<dbReference type="Proteomes" id="UP001627154">
    <property type="component" value="Unassembled WGS sequence"/>
</dbReference>
<keyword evidence="8 14" id="KW-0472">Membrane</keyword>
<gene>
    <name evidence="17" type="ORF">TKK_012458</name>
</gene>
<keyword evidence="5" id="KW-0547">Nucleotide-binding</keyword>
<dbReference type="Pfam" id="PF00754">
    <property type="entry name" value="F5_F8_type_C"/>
    <property type="match status" value="1"/>
</dbReference>
<organism evidence="17 18">
    <name type="scientific">Trichogramma kaykai</name>
    <dbReference type="NCBI Taxonomy" id="54128"/>
    <lineage>
        <taxon>Eukaryota</taxon>
        <taxon>Metazoa</taxon>
        <taxon>Ecdysozoa</taxon>
        <taxon>Arthropoda</taxon>
        <taxon>Hexapoda</taxon>
        <taxon>Insecta</taxon>
        <taxon>Pterygota</taxon>
        <taxon>Neoptera</taxon>
        <taxon>Endopterygota</taxon>
        <taxon>Hymenoptera</taxon>
        <taxon>Apocrita</taxon>
        <taxon>Proctotrupomorpha</taxon>
        <taxon>Chalcidoidea</taxon>
        <taxon>Trichogrammatidae</taxon>
        <taxon>Trichogramma</taxon>
    </lineage>
</organism>
<feature type="compositionally biased region" description="Pro residues" evidence="13">
    <location>
        <begin position="573"/>
        <end position="591"/>
    </location>
</feature>
<feature type="region of interest" description="Disordered" evidence="13">
    <location>
        <begin position="390"/>
        <end position="423"/>
    </location>
</feature>
<dbReference type="FunFam" id="2.60.120.260:FF:000007">
    <property type="entry name" value="Discoidin domain receptor tyrosine kinase 1"/>
    <property type="match status" value="1"/>
</dbReference>
<dbReference type="InterPro" id="IPR001245">
    <property type="entry name" value="Ser-Thr/Tyr_kinase_cat_dom"/>
</dbReference>
<dbReference type="GO" id="GO:0005886">
    <property type="term" value="C:plasma membrane"/>
    <property type="evidence" value="ECO:0007669"/>
    <property type="project" value="UniProtKB-SubCell"/>
</dbReference>
<dbReference type="SMART" id="SM00231">
    <property type="entry name" value="FA58C"/>
    <property type="match status" value="1"/>
</dbReference>
<dbReference type="SUPFAM" id="SSF56112">
    <property type="entry name" value="Protein kinase-like (PK-like)"/>
    <property type="match status" value="1"/>
</dbReference>
<dbReference type="Pfam" id="PF21114">
    <property type="entry name" value="DDR1-2_DS-like"/>
    <property type="match status" value="1"/>
</dbReference>
<dbReference type="InterPro" id="IPR011009">
    <property type="entry name" value="Kinase-like_dom_sf"/>
</dbReference>
<evidence type="ECO:0000256" key="3">
    <source>
        <dbReference type="ARBA" id="ARBA00022692"/>
    </source>
</evidence>
<dbReference type="PANTHER" id="PTHR24416:SF580">
    <property type="entry name" value="DISCOIDIN DOMAIN RECEPTOR, ISOFORM F"/>
    <property type="match status" value="1"/>
</dbReference>
<dbReference type="CDD" id="cd00057">
    <property type="entry name" value="FA58C"/>
    <property type="match status" value="1"/>
</dbReference>
<keyword evidence="11" id="KW-0325">Glycoprotein</keyword>
<proteinExistence type="inferred from homology"/>
<dbReference type="GO" id="GO:0048680">
    <property type="term" value="P:positive regulation of axon regeneration"/>
    <property type="evidence" value="ECO:0007669"/>
    <property type="project" value="UniProtKB-ARBA"/>
</dbReference>
<dbReference type="InterPro" id="IPR008266">
    <property type="entry name" value="Tyr_kinase_AS"/>
</dbReference>
<dbReference type="SMART" id="SM00219">
    <property type="entry name" value="TyrKc"/>
    <property type="match status" value="1"/>
</dbReference>
<dbReference type="Gene3D" id="2.60.120.1190">
    <property type="match status" value="1"/>
</dbReference>
<feature type="domain" description="Protein kinase" evidence="15">
    <location>
        <begin position="686"/>
        <end position="967"/>
    </location>
</feature>
<dbReference type="PROSITE" id="PS50022">
    <property type="entry name" value="FA58C_3"/>
    <property type="match status" value="1"/>
</dbReference>
<evidence type="ECO:0000256" key="5">
    <source>
        <dbReference type="ARBA" id="ARBA00022741"/>
    </source>
</evidence>
<dbReference type="GO" id="GO:0005524">
    <property type="term" value="F:ATP binding"/>
    <property type="evidence" value="ECO:0007669"/>
    <property type="project" value="UniProtKB-KW"/>
</dbReference>
<dbReference type="AlphaFoldDB" id="A0ABD2WJD2"/>
<dbReference type="Gene3D" id="3.30.200.20">
    <property type="entry name" value="Phosphorylase Kinase, domain 1"/>
    <property type="match status" value="1"/>
</dbReference>
<dbReference type="PANTHER" id="PTHR24416">
    <property type="entry name" value="TYROSINE-PROTEIN KINASE RECEPTOR"/>
    <property type="match status" value="1"/>
</dbReference>
<evidence type="ECO:0000313" key="17">
    <source>
        <dbReference type="EMBL" id="KAL3393217.1"/>
    </source>
</evidence>
<evidence type="ECO:0000259" key="16">
    <source>
        <dbReference type="PROSITE" id="PS50022"/>
    </source>
</evidence>
<feature type="compositionally biased region" description="Acidic residues" evidence="13">
    <location>
        <begin position="639"/>
        <end position="648"/>
    </location>
</feature>
<feature type="compositionally biased region" description="Low complexity" evidence="13">
    <location>
        <begin position="390"/>
        <end position="414"/>
    </location>
</feature>
<dbReference type="InterPro" id="IPR000421">
    <property type="entry name" value="FA58C"/>
</dbReference>
<feature type="transmembrane region" description="Helical" evidence="14">
    <location>
        <begin position="455"/>
        <end position="479"/>
    </location>
</feature>
<dbReference type="PROSITE" id="PS00109">
    <property type="entry name" value="PROTEIN_KINASE_TYR"/>
    <property type="match status" value="1"/>
</dbReference>
<keyword evidence="6" id="KW-0067">ATP-binding</keyword>
<evidence type="ECO:0000256" key="13">
    <source>
        <dbReference type="SAM" id="MobiDB-lite"/>
    </source>
</evidence>
<keyword evidence="7 14" id="KW-1133">Transmembrane helix</keyword>
<evidence type="ECO:0000256" key="10">
    <source>
        <dbReference type="ARBA" id="ARBA00023170"/>
    </source>
</evidence>
<dbReference type="InterPro" id="IPR050122">
    <property type="entry name" value="RTK"/>
</dbReference>
<keyword evidence="4" id="KW-0732">Signal</keyword>
<evidence type="ECO:0000256" key="2">
    <source>
        <dbReference type="ARBA" id="ARBA00022475"/>
    </source>
</evidence>
<evidence type="ECO:0000256" key="12">
    <source>
        <dbReference type="ARBA" id="ARBA00061639"/>
    </source>
</evidence>